<dbReference type="EMBL" id="BLVO01000004">
    <property type="protein sequence ID" value="GFM32194.1"/>
    <property type="molecule type" value="Genomic_DNA"/>
</dbReference>
<dbReference type="InterPro" id="IPR029787">
    <property type="entry name" value="Nucleotide_cyclase"/>
</dbReference>
<dbReference type="InterPro" id="IPR035965">
    <property type="entry name" value="PAS-like_dom_sf"/>
</dbReference>
<dbReference type="AlphaFoldDB" id="A0A7J0BGC1"/>
<sequence>MTVAKTTSPPSSGASSGDNKAAPARRTGIFRAPQGAPASDEECLSALTAESGDFLEHIGKTFTTGALFRLVITEEGERSFTLLTDGFEVLFGVPVASVLADPSAAYRLIHPNDVSEHMNRELQSIAQDDPFASEVRIQSLVSGLRWIQFRAQPGFDTYGNRCLDGILFDVTLHKQVEDQLREMATTDSLTGLANRRHFMQTAEQELHRTERYERPISMLMIDADHFKRVNDTYGHDVGDTVLAALANMMRQSARKQDFVARLGGEEFAVLLPETPQDKAMEMAERLRAKIEANHIETSAGTLRITVSIGVATYRKEDGGINRLLKRADDGLYEAKQSGRNRICCAE</sequence>
<comment type="catalytic activity">
    <reaction evidence="2">
        <text>2 GTP = 3',3'-c-di-GMP + 2 diphosphate</text>
        <dbReference type="Rhea" id="RHEA:24898"/>
        <dbReference type="ChEBI" id="CHEBI:33019"/>
        <dbReference type="ChEBI" id="CHEBI:37565"/>
        <dbReference type="ChEBI" id="CHEBI:58805"/>
        <dbReference type="EC" id="2.7.7.65"/>
    </reaction>
</comment>
<dbReference type="CDD" id="cd00130">
    <property type="entry name" value="PAS"/>
    <property type="match status" value="1"/>
</dbReference>
<dbReference type="GO" id="GO:0005886">
    <property type="term" value="C:plasma membrane"/>
    <property type="evidence" value="ECO:0007669"/>
    <property type="project" value="TreeGrafter"/>
</dbReference>
<dbReference type="SMART" id="SM00267">
    <property type="entry name" value="GGDEF"/>
    <property type="match status" value="1"/>
</dbReference>
<dbReference type="InterPro" id="IPR000700">
    <property type="entry name" value="PAS-assoc_C"/>
</dbReference>
<evidence type="ECO:0000256" key="1">
    <source>
        <dbReference type="ARBA" id="ARBA00012528"/>
    </source>
</evidence>
<evidence type="ECO:0000313" key="6">
    <source>
        <dbReference type="EMBL" id="GFM32194.1"/>
    </source>
</evidence>
<dbReference type="RefSeq" id="WP_174403863.1">
    <property type="nucleotide sequence ID" value="NZ_BLVO01000004.1"/>
</dbReference>
<accession>A0A7J0BGC1</accession>
<dbReference type="NCBIfam" id="TIGR00254">
    <property type="entry name" value="GGDEF"/>
    <property type="match status" value="1"/>
</dbReference>
<gene>
    <name evidence="6" type="ORF">DSM101010T_05590</name>
</gene>
<feature type="domain" description="PAC" evidence="4">
    <location>
        <begin position="131"/>
        <end position="182"/>
    </location>
</feature>
<dbReference type="SUPFAM" id="SSF55073">
    <property type="entry name" value="Nucleotide cyclase"/>
    <property type="match status" value="1"/>
</dbReference>
<feature type="domain" description="GGDEF" evidence="5">
    <location>
        <begin position="214"/>
        <end position="346"/>
    </location>
</feature>
<dbReference type="InterPro" id="IPR050469">
    <property type="entry name" value="Diguanylate_Cyclase"/>
</dbReference>
<name>A0A7J0BGC1_9BACT</name>
<evidence type="ECO:0000256" key="3">
    <source>
        <dbReference type="SAM" id="MobiDB-lite"/>
    </source>
</evidence>
<evidence type="ECO:0000259" key="5">
    <source>
        <dbReference type="PROSITE" id="PS50887"/>
    </source>
</evidence>
<evidence type="ECO:0000256" key="2">
    <source>
        <dbReference type="ARBA" id="ARBA00034247"/>
    </source>
</evidence>
<reference evidence="6 7" key="1">
    <citation type="submission" date="2020-05" db="EMBL/GenBank/DDBJ databases">
        <title>Draft genome sequence of Desulfovibrio sp. strain HN2T.</title>
        <authorList>
            <person name="Ueno A."/>
            <person name="Tamazawa S."/>
            <person name="Tamamura S."/>
            <person name="Murakami T."/>
            <person name="Kiyama T."/>
            <person name="Inomata H."/>
            <person name="Amano Y."/>
            <person name="Miyakawa K."/>
            <person name="Tamaki H."/>
            <person name="Naganuma T."/>
            <person name="Kaneko K."/>
        </authorList>
    </citation>
    <scope>NUCLEOTIDE SEQUENCE [LARGE SCALE GENOMIC DNA]</scope>
    <source>
        <strain evidence="6 7">HN2</strain>
    </source>
</reference>
<dbReference type="Pfam" id="PF08447">
    <property type="entry name" value="PAS_3"/>
    <property type="match status" value="1"/>
</dbReference>
<feature type="compositionally biased region" description="Low complexity" evidence="3">
    <location>
        <begin position="1"/>
        <end position="17"/>
    </location>
</feature>
<dbReference type="InterPro" id="IPR013655">
    <property type="entry name" value="PAS_fold_3"/>
</dbReference>
<dbReference type="CDD" id="cd01949">
    <property type="entry name" value="GGDEF"/>
    <property type="match status" value="1"/>
</dbReference>
<dbReference type="InterPro" id="IPR000014">
    <property type="entry name" value="PAS"/>
</dbReference>
<evidence type="ECO:0000259" key="4">
    <source>
        <dbReference type="PROSITE" id="PS50113"/>
    </source>
</evidence>
<dbReference type="GO" id="GO:1902201">
    <property type="term" value="P:negative regulation of bacterial-type flagellum-dependent cell motility"/>
    <property type="evidence" value="ECO:0007669"/>
    <property type="project" value="TreeGrafter"/>
</dbReference>
<dbReference type="Gene3D" id="3.30.70.270">
    <property type="match status" value="1"/>
</dbReference>
<comment type="caution">
    <text evidence="6">The sequence shown here is derived from an EMBL/GenBank/DDBJ whole genome shotgun (WGS) entry which is preliminary data.</text>
</comment>
<dbReference type="EC" id="2.7.7.65" evidence="1"/>
<dbReference type="Gene3D" id="3.30.450.20">
    <property type="entry name" value="PAS domain"/>
    <property type="match status" value="1"/>
</dbReference>
<dbReference type="PROSITE" id="PS50113">
    <property type="entry name" value="PAC"/>
    <property type="match status" value="1"/>
</dbReference>
<proteinExistence type="predicted"/>
<dbReference type="GO" id="GO:0052621">
    <property type="term" value="F:diguanylate cyclase activity"/>
    <property type="evidence" value="ECO:0007669"/>
    <property type="project" value="UniProtKB-EC"/>
</dbReference>
<dbReference type="SUPFAM" id="SSF55785">
    <property type="entry name" value="PYP-like sensor domain (PAS domain)"/>
    <property type="match status" value="1"/>
</dbReference>
<dbReference type="PANTHER" id="PTHR45138:SF9">
    <property type="entry name" value="DIGUANYLATE CYCLASE DGCM-RELATED"/>
    <property type="match status" value="1"/>
</dbReference>
<dbReference type="FunFam" id="3.30.70.270:FF:000001">
    <property type="entry name" value="Diguanylate cyclase domain protein"/>
    <property type="match status" value="1"/>
</dbReference>
<protein>
    <recommendedName>
        <fullName evidence="1">diguanylate cyclase</fullName>
        <ecNumber evidence="1">2.7.7.65</ecNumber>
    </recommendedName>
</protein>
<organism evidence="6 7">
    <name type="scientific">Desulfovibrio subterraneus</name>
    <dbReference type="NCBI Taxonomy" id="2718620"/>
    <lineage>
        <taxon>Bacteria</taxon>
        <taxon>Pseudomonadati</taxon>
        <taxon>Thermodesulfobacteriota</taxon>
        <taxon>Desulfovibrionia</taxon>
        <taxon>Desulfovibrionales</taxon>
        <taxon>Desulfovibrionaceae</taxon>
        <taxon>Desulfovibrio</taxon>
    </lineage>
</organism>
<dbReference type="GO" id="GO:0043709">
    <property type="term" value="P:cell adhesion involved in single-species biofilm formation"/>
    <property type="evidence" value="ECO:0007669"/>
    <property type="project" value="TreeGrafter"/>
</dbReference>
<feature type="region of interest" description="Disordered" evidence="3">
    <location>
        <begin position="1"/>
        <end position="25"/>
    </location>
</feature>
<evidence type="ECO:0000313" key="7">
    <source>
        <dbReference type="Proteomes" id="UP000503840"/>
    </source>
</evidence>
<dbReference type="InterPro" id="IPR043128">
    <property type="entry name" value="Rev_trsase/Diguanyl_cyclase"/>
</dbReference>
<dbReference type="PROSITE" id="PS50887">
    <property type="entry name" value="GGDEF"/>
    <property type="match status" value="1"/>
</dbReference>
<dbReference type="InterPro" id="IPR000160">
    <property type="entry name" value="GGDEF_dom"/>
</dbReference>
<dbReference type="Pfam" id="PF00990">
    <property type="entry name" value="GGDEF"/>
    <property type="match status" value="1"/>
</dbReference>
<dbReference type="PANTHER" id="PTHR45138">
    <property type="entry name" value="REGULATORY COMPONENTS OF SENSORY TRANSDUCTION SYSTEM"/>
    <property type="match status" value="1"/>
</dbReference>
<keyword evidence="7" id="KW-1185">Reference proteome</keyword>
<dbReference type="Proteomes" id="UP000503840">
    <property type="component" value="Unassembled WGS sequence"/>
</dbReference>